<name>A0AB34FJE0_9HYPO</name>
<reference evidence="2" key="1">
    <citation type="submission" date="2023-01" db="EMBL/GenBank/DDBJ databases">
        <title>The growth and conidiation of Purpureocillium lavendulum are regulated by nitrogen source and histone H3K14 acetylation.</title>
        <authorList>
            <person name="Tang P."/>
            <person name="Han J."/>
            <person name="Zhang C."/>
            <person name="Tang P."/>
            <person name="Qi F."/>
            <person name="Zhang K."/>
            <person name="Liang L."/>
        </authorList>
    </citation>
    <scope>NUCLEOTIDE SEQUENCE</scope>
    <source>
        <strain evidence="2">YMF1.00683</strain>
    </source>
</reference>
<comment type="caution">
    <text evidence="2">The sequence shown here is derived from an EMBL/GenBank/DDBJ whole genome shotgun (WGS) entry which is preliminary data.</text>
</comment>
<keyword evidence="1" id="KW-0812">Transmembrane</keyword>
<dbReference type="EMBL" id="JAQHRD010000007">
    <property type="protein sequence ID" value="KAJ6439055.1"/>
    <property type="molecule type" value="Genomic_DNA"/>
</dbReference>
<organism evidence="2 3">
    <name type="scientific">Purpureocillium lavendulum</name>
    <dbReference type="NCBI Taxonomy" id="1247861"/>
    <lineage>
        <taxon>Eukaryota</taxon>
        <taxon>Fungi</taxon>
        <taxon>Dikarya</taxon>
        <taxon>Ascomycota</taxon>
        <taxon>Pezizomycotina</taxon>
        <taxon>Sordariomycetes</taxon>
        <taxon>Hypocreomycetidae</taxon>
        <taxon>Hypocreales</taxon>
        <taxon>Ophiocordycipitaceae</taxon>
        <taxon>Purpureocillium</taxon>
    </lineage>
</organism>
<keyword evidence="1" id="KW-0472">Membrane</keyword>
<evidence type="ECO:0000313" key="2">
    <source>
        <dbReference type="EMBL" id="KAJ6439055.1"/>
    </source>
</evidence>
<feature type="transmembrane region" description="Helical" evidence="1">
    <location>
        <begin position="46"/>
        <end position="67"/>
    </location>
</feature>
<feature type="transmembrane region" description="Helical" evidence="1">
    <location>
        <begin position="117"/>
        <end position="135"/>
    </location>
</feature>
<keyword evidence="1" id="KW-1133">Transmembrane helix</keyword>
<proteinExistence type="predicted"/>
<dbReference type="AlphaFoldDB" id="A0AB34FJE0"/>
<keyword evidence="3" id="KW-1185">Reference proteome</keyword>
<gene>
    <name evidence="2" type="ORF">O9K51_08461</name>
</gene>
<protein>
    <submittedName>
        <fullName evidence="2">Uncharacterized protein</fullName>
    </submittedName>
</protein>
<evidence type="ECO:0000256" key="1">
    <source>
        <dbReference type="SAM" id="Phobius"/>
    </source>
</evidence>
<accession>A0AB34FJE0</accession>
<feature type="transmembrane region" description="Helical" evidence="1">
    <location>
        <begin position="13"/>
        <end position="34"/>
    </location>
</feature>
<evidence type="ECO:0000313" key="3">
    <source>
        <dbReference type="Proteomes" id="UP001163105"/>
    </source>
</evidence>
<dbReference type="Proteomes" id="UP001163105">
    <property type="component" value="Unassembled WGS sequence"/>
</dbReference>
<sequence length="161" mass="17756">MYFSLAAQLFEDIANIILVSTLSALGDGFMFAATGRHTLSSTAFRYGTYVACLGLLSLAIACFATSLTDRSVNQWALTIYNIEFPYAWYISDIVEVVASKTELEHARTTQMAAVFNILYWVASILQLGQASVVMHKAMKTESLRKASLPIDNTVLYLTASF</sequence>